<dbReference type="InterPro" id="IPR011989">
    <property type="entry name" value="ARM-like"/>
</dbReference>
<dbReference type="GeneID" id="94828088"/>
<proteinExistence type="inferred from homology"/>
<sequence length="495" mass="56825">MALTLSAERLRITLPQEYDLSHYREKLLRERKERTNQLRRINFDTKHYLKNKLSLFSSNDQLFGGDLTTENVIQALNGRSHQDLLTFNSLGKLNRNGLYLISNDENVISSFLDCFSNIDEFPKDDAILLLNFISFIFPYANNETHERLSDEMIISFMSLLEDSYLNMSILVLIEVMARHSTYARDSMNSFGIQSQIIEMIKSLSSNNYEQQNVNSFDLLNLCCSTIISIFGNTGEIDDWSLQSNIDTFLEFLNNPNKIVKITGLDCLTDFTNQKPATSVILNNKGICSILLDFLDDQQLVQSTLQLIGNVCSAQPSASTSFLQNGTVSKLLNLIHYEQYVSEVFWIFSNMLETIPQIFASYINDEFLSFALKQVNSESGSRIDIKKEAAFFLCTCVMVFTPSQTKTFINDDFMMLIDEMLSSGKRDIVIRCIDTLYRLLSIFRNDEAFLLKILMMVEENEIPKELENLMFEKDKIIAERSAALHQMLQCLLSKDE</sequence>
<reference evidence="4" key="1">
    <citation type="submission" date="2016-10" db="EMBL/GenBank/DDBJ databases">
        <authorList>
            <person name="Benchimol M."/>
            <person name="Almeida L.G."/>
            <person name="Vasconcelos A.T."/>
            <person name="Perreira-Neves A."/>
            <person name="Rosa I.A."/>
            <person name="Tasca T."/>
            <person name="Bogo M.R."/>
            <person name="de Souza W."/>
        </authorList>
    </citation>
    <scope>NUCLEOTIDE SEQUENCE [LARGE SCALE GENOMIC DNA]</scope>
    <source>
        <strain evidence="4">K</strain>
    </source>
</reference>
<dbReference type="EMBL" id="MLAK01000849">
    <property type="protein sequence ID" value="OHT02873.1"/>
    <property type="molecule type" value="Genomic_DNA"/>
</dbReference>
<comment type="caution">
    <text evidence="4">The sequence shown here is derived from an EMBL/GenBank/DDBJ whole genome shotgun (WGS) entry which is preliminary data.</text>
</comment>
<dbReference type="Proteomes" id="UP000179807">
    <property type="component" value="Unassembled WGS sequence"/>
</dbReference>
<dbReference type="InterPro" id="IPR016024">
    <property type="entry name" value="ARM-type_fold"/>
</dbReference>
<dbReference type="GO" id="GO:0015031">
    <property type="term" value="P:protein transport"/>
    <property type="evidence" value="ECO:0007669"/>
    <property type="project" value="UniProtKB-KW"/>
</dbReference>
<keyword evidence="5" id="KW-1185">Reference proteome</keyword>
<dbReference type="PANTHER" id="PTHR23316">
    <property type="entry name" value="IMPORTIN ALPHA"/>
    <property type="match status" value="1"/>
</dbReference>
<accession>A0A1J4JUQ3</accession>
<dbReference type="OrthoDB" id="29145at2759"/>
<comment type="similarity">
    <text evidence="1">Belongs to the importin alpha family.</text>
</comment>
<evidence type="ECO:0000313" key="4">
    <source>
        <dbReference type="EMBL" id="OHT02873.1"/>
    </source>
</evidence>
<gene>
    <name evidence="4" type="ORF">TRFO_06918</name>
</gene>
<dbReference type="RefSeq" id="XP_068356009.1">
    <property type="nucleotide sequence ID" value="XM_068493384.1"/>
</dbReference>
<evidence type="ECO:0000256" key="2">
    <source>
        <dbReference type="ARBA" id="ARBA00022448"/>
    </source>
</evidence>
<protein>
    <submittedName>
        <fullName evidence="4">Uncharacterized protein</fullName>
    </submittedName>
</protein>
<keyword evidence="3" id="KW-0653">Protein transport</keyword>
<name>A0A1J4JUQ3_9EUKA</name>
<organism evidence="4 5">
    <name type="scientific">Tritrichomonas foetus</name>
    <dbReference type="NCBI Taxonomy" id="1144522"/>
    <lineage>
        <taxon>Eukaryota</taxon>
        <taxon>Metamonada</taxon>
        <taxon>Parabasalia</taxon>
        <taxon>Tritrichomonadida</taxon>
        <taxon>Tritrichomonadidae</taxon>
        <taxon>Tritrichomonas</taxon>
    </lineage>
</organism>
<evidence type="ECO:0000256" key="3">
    <source>
        <dbReference type="ARBA" id="ARBA00022927"/>
    </source>
</evidence>
<evidence type="ECO:0000313" key="5">
    <source>
        <dbReference type="Proteomes" id="UP000179807"/>
    </source>
</evidence>
<dbReference type="VEuPathDB" id="TrichDB:TRFO_06918"/>
<keyword evidence="2" id="KW-0813">Transport</keyword>
<dbReference type="Gene3D" id="1.25.10.10">
    <property type="entry name" value="Leucine-rich Repeat Variant"/>
    <property type="match status" value="1"/>
</dbReference>
<dbReference type="SUPFAM" id="SSF48371">
    <property type="entry name" value="ARM repeat"/>
    <property type="match status" value="1"/>
</dbReference>
<dbReference type="AlphaFoldDB" id="A0A1J4JUQ3"/>
<evidence type="ECO:0000256" key="1">
    <source>
        <dbReference type="ARBA" id="ARBA00010394"/>
    </source>
</evidence>